<evidence type="ECO:0000256" key="1">
    <source>
        <dbReference type="SAM" id="MobiDB-lite"/>
    </source>
</evidence>
<evidence type="ECO:0008006" key="4">
    <source>
        <dbReference type="Google" id="ProtNLM"/>
    </source>
</evidence>
<gene>
    <name evidence="2" type="ORF">P5G49_16375</name>
</gene>
<dbReference type="Gene3D" id="3.30.1490.480">
    <property type="entry name" value="Endolytic murein transglycosylase"/>
    <property type="match status" value="1"/>
</dbReference>
<reference evidence="2" key="1">
    <citation type="submission" date="2023-03" db="EMBL/GenBank/DDBJ databases">
        <title>MT1 and MT2 Draft Genomes of Novel Species.</title>
        <authorList>
            <person name="Venkateswaran K."/>
        </authorList>
    </citation>
    <scope>NUCLEOTIDE SEQUENCE</scope>
    <source>
        <strain evidence="2">F6_3S_P_2</strain>
    </source>
</reference>
<comment type="caution">
    <text evidence="2">The sequence shown here is derived from an EMBL/GenBank/DDBJ whole genome shotgun (WGS) entry which is preliminary data.</text>
</comment>
<feature type="compositionally biased region" description="Polar residues" evidence="1">
    <location>
        <begin position="57"/>
        <end position="70"/>
    </location>
</feature>
<protein>
    <recommendedName>
        <fullName evidence="4">YceG-like family protein</fullName>
    </recommendedName>
</protein>
<sequence length="161" mass="17413">MMNELLRATGIGCILAGAILYFTNTSAIPSTSQHDETEIQELLAELERVKKELAVAQTATLSESDNQNDLGSAKNEIEEDTEEEQQTTPDPVTKIIISIEPGSNSKSVAAKLERVGVIESARSLETYLIENGLSGLIQIGEYEVDTTMDIKTVAGIITKTN</sequence>
<dbReference type="Proteomes" id="UP001175097">
    <property type="component" value="Unassembled WGS sequence"/>
</dbReference>
<dbReference type="RefSeq" id="WP_301245566.1">
    <property type="nucleotide sequence ID" value="NZ_JAROCC010000018.1"/>
</dbReference>
<keyword evidence="3" id="KW-1185">Reference proteome</keyword>
<evidence type="ECO:0000313" key="2">
    <source>
        <dbReference type="EMBL" id="MDN4609039.1"/>
    </source>
</evidence>
<evidence type="ECO:0000313" key="3">
    <source>
        <dbReference type="Proteomes" id="UP001175097"/>
    </source>
</evidence>
<proteinExistence type="predicted"/>
<accession>A0ABT8JV33</accession>
<feature type="region of interest" description="Disordered" evidence="1">
    <location>
        <begin position="57"/>
        <end position="91"/>
    </location>
</feature>
<name>A0ABT8JV33_9BACL</name>
<dbReference type="EMBL" id="JAROCC010000018">
    <property type="protein sequence ID" value="MDN4609039.1"/>
    <property type="molecule type" value="Genomic_DNA"/>
</dbReference>
<organism evidence="2 3">
    <name type="scientific">Sporosarcina highlanderae</name>
    <dbReference type="NCBI Taxonomy" id="3035916"/>
    <lineage>
        <taxon>Bacteria</taxon>
        <taxon>Bacillati</taxon>
        <taxon>Bacillota</taxon>
        <taxon>Bacilli</taxon>
        <taxon>Bacillales</taxon>
        <taxon>Caryophanaceae</taxon>
        <taxon>Sporosarcina</taxon>
    </lineage>
</organism>